<dbReference type="Proteomes" id="UP000002217">
    <property type="component" value="Chromosome"/>
</dbReference>
<keyword evidence="3" id="KW-1185">Reference proteome</keyword>
<evidence type="ECO:0000256" key="1">
    <source>
        <dbReference type="ARBA" id="ARBA00023172"/>
    </source>
</evidence>
<keyword evidence="1" id="KW-0233">DNA recombination</keyword>
<reference evidence="2 3" key="1">
    <citation type="journal article" date="2009" name="Stand. Genomic Sci.">
        <title>Complete genome sequence of Desulfotomaculum acetoxidans type strain (5575).</title>
        <authorList>
            <person name="Spring S."/>
            <person name="Lapidus A."/>
            <person name="Schroder M."/>
            <person name="Gleim D."/>
            <person name="Sims D."/>
            <person name="Meincke L."/>
            <person name="Glavina Del Rio T."/>
            <person name="Tice H."/>
            <person name="Copeland A."/>
            <person name="Cheng J.F."/>
            <person name="Lucas S."/>
            <person name="Chen F."/>
            <person name="Nolan M."/>
            <person name="Bruce D."/>
            <person name="Goodwin L."/>
            <person name="Pitluck S."/>
            <person name="Ivanova N."/>
            <person name="Mavromatis K."/>
            <person name="Mikhailova N."/>
            <person name="Pati A."/>
            <person name="Chen A."/>
            <person name="Palaniappan K."/>
            <person name="Land M."/>
            <person name="Hauser L."/>
            <person name="Chang Y.J."/>
            <person name="Jeffries C.D."/>
            <person name="Chain P."/>
            <person name="Saunders E."/>
            <person name="Brettin T."/>
            <person name="Detter J.C."/>
            <person name="Goker M."/>
            <person name="Bristow J."/>
            <person name="Eisen J.A."/>
            <person name="Markowitz V."/>
            <person name="Hugenholtz P."/>
            <person name="Kyrpides N.C."/>
            <person name="Klenk H.P."/>
            <person name="Han C."/>
        </authorList>
    </citation>
    <scope>NUCLEOTIDE SEQUENCE [LARGE SCALE GENOMIC DNA]</scope>
    <source>
        <strain evidence="3">ATCC 49208 / DSM 771 / VKM B-1644</strain>
    </source>
</reference>
<dbReference type="GO" id="GO:0015074">
    <property type="term" value="P:DNA integration"/>
    <property type="evidence" value="ECO:0007669"/>
    <property type="project" value="InterPro"/>
</dbReference>
<dbReference type="InterPro" id="IPR013762">
    <property type="entry name" value="Integrase-like_cat_sf"/>
</dbReference>
<dbReference type="RefSeq" id="WP_015757737.1">
    <property type="nucleotide sequence ID" value="NC_013216.1"/>
</dbReference>
<dbReference type="KEGG" id="dae:Dtox_2215"/>
<proteinExistence type="predicted"/>
<dbReference type="eggNOG" id="COG0582">
    <property type="taxonomic scope" value="Bacteria"/>
</dbReference>
<organism evidence="2 3">
    <name type="scientific">Desulfofarcimen acetoxidans (strain ATCC 49208 / DSM 771 / KCTC 5769 / VKM B-1644 / 5575)</name>
    <name type="common">Desulfotomaculum acetoxidans</name>
    <dbReference type="NCBI Taxonomy" id="485916"/>
    <lineage>
        <taxon>Bacteria</taxon>
        <taxon>Bacillati</taxon>
        <taxon>Bacillota</taxon>
        <taxon>Clostridia</taxon>
        <taxon>Eubacteriales</taxon>
        <taxon>Peptococcaceae</taxon>
        <taxon>Desulfofarcimen</taxon>
    </lineage>
</organism>
<sequence length="621" mass="71126">MAYKKQQDRLLSPLTKEIEEFIDFKQQSGSLYTSSEFALKAFNRFCAAVENQALTPQQLAEAWVKSGDDKPKYDGGCCVRQLGQYLTAQGHPKAFTVLSAKGNTPRLLGINSGPFVREIKEFVDQKRSAGRKYISEGYCLKAFDKFCAMKENEFLTPQQLADAWCGKVREKNTANIGMIRELGMYLTMQGSTKSFVVPYANGDMPKPPFTGYTGSFAEEIVSFLKTKRSAGLKYRHEEFRLKDFDKFCNEQSNLKLSLRQLADAFIHFQEERGYSKSRRSTSVIKAFGNYLTNNGCSNAFTIIDKNFVAGPYAEEISAFVAFKKSCGFKYLNSGYHLRSFDVFCASKENESLTPQQLADKWVLKRDNEHPNTRAGRVDPVRVFGKYLTSIGHAKAFTIAVDAAQRRSPKPPYLFSEDDIDIFFGACAELKPDEKEPSMHIVLTAAFLFMHCMGVRTCELKILMENVNLETGEVIIIDAKTGERSVYMSEELSEFLFKYNLVIEKIFPRHKYLFPASVSRSRNDFAKHFREIWTSNVPAVEHGGPRLYDFRHHLLYRNVELCMRNGDDVNVLRPYLMRHMGHKLPESFQYYFHLSPPIRKEVSQIKKSLDWMIPDVPEVPYE</sequence>
<protein>
    <recommendedName>
        <fullName evidence="4">Integrase family protein</fullName>
    </recommendedName>
</protein>
<dbReference type="SUPFAM" id="SSF56349">
    <property type="entry name" value="DNA breaking-rejoining enzymes"/>
    <property type="match status" value="1"/>
</dbReference>
<gene>
    <name evidence="2" type="ordered locus">Dtox_2215</name>
</gene>
<evidence type="ECO:0000313" key="2">
    <source>
        <dbReference type="EMBL" id="ACV63033.1"/>
    </source>
</evidence>
<evidence type="ECO:0008006" key="4">
    <source>
        <dbReference type="Google" id="ProtNLM"/>
    </source>
</evidence>
<dbReference type="GO" id="GO:0003677">
    <property type="term" value="F:DNA binding"/>
    <property type="evidence" value="ECO:0007669"/>
    <property type="project" value="InterPro"/>
</dbReference>
<dbReference type="AlphaFoldDB" id="C8VZQ5"/>
<dbReference type="GO" id="GO:0006310">
    <property type="term" value="P:DNA recombination"/>
    <property type="evidence" value="ECO:0007669"/>
    <property type="project" value="UniProtKB-KW"/>
</dbReference>
<dbReference type="HOGENOM" id="CLU_439875_0_0_9"/>
<dbReference type="EMBL" id="CP001720">
    <property type="protein sequence ID" value="ACV63033.1"/>
    <property type="molecule type" value="Genomic_DNA"/>
</dbReference>
<name>C8VZQ5_DESAS</name>
<dbReference type="Gene3D" id="1.10.443.10">
    <property type="entry name" value="Intergrase catalytic core"/>
    <property type="match status" value="1"/>
</dbReference>
<accession>C8VZQ5</accession>
<evidence type="ECO:0000313" key="3">
    <source>
        <dbReference type="Proteomes" id="UP000002217"/>
    </source>
</evidence>
<dbReference type="OrthoDB" id="1802113at2"/>
<dbReference type="STRING" id="485916.Dtox_2215"/>
<dbReference type="InterPro" id="IPR011010">
    <property type="entry name" value="DNA_brk_join_enz"/>
</dbReference>